<dbReference type="GO" id="GO:0005737">
    <property type="term" value="C:cytoplasm"/>
    <property type="evidence" value="ECO:0007669"/>
    <property type="project" value="UniProtKB-SubCell"/>
</dbReference>
<gene>
    <name evidence="24" type="ORF">DFW101_1737</name>
</gene>
<feature type="active site" description="Tele-phosphohistidine intermediate" evidence="17">
    <location>
        <position position="216"/>
    </location>
</feature>
<comment type="similarity">
    <text evidence="4 16">Belongs to the PEP-utilizing enzyme family.</text>
</comment>
<comment type="subcellular location">
    <subcellularLocation>
        <location evidence="3 16">Cytoplasm</location>
    </subcellularLocation>
</comment>
<dbReference type="HOGENOM" id="CLU_007308_7_0_7"/>
<protein>
    <recommendedName>
        <fullName evidence="6 16">Phosphoenolpyruvate-protein phosphotransferase</fullName>
        <ecNumber evidence="5 16">2.7.3.9</ecNumber>
    </recommendedName>
    <alternativeName>
        <fullName evidence="15 16">Phosphotransferase system, enzyme I</fullName>
    </alternativeName>
</protein>
<evidence type="ECO:0000259" key="23">
    <source>
        <dbReference type="Pfam" id="PF05524"/>
    </source>
</evidence>
<evidence type="ECO:0000256" key="4">
    <source>
        <dbReference type="ARBA" id="ARBA00007837"/>
    </source>
</evidence>
<dbReference type="InterPro" id="IPR050499">
    <property type="entry name" value="PEP-utilizing_PTS_enzyme"/>
</dbReference>
<dbReference type="InterPro" id="IPR024692">
    <property type="entry name" value="PTS_EI"/>
</dbReference>
<evidence type="ECO:0000256" key="7">
    <source>
        <dbReference type="ARBA" id="ARBA00022448"/>
    </source>
</evidence>
<dbReference type="Gene3D" id="3.50.30.10">
    <property type="entry name" value="Phosphohistidine domain"/>
    <property type="match status" value="1"/>
</dbReference>
<dbReference type="GO" id="GO:0016301">
    <property type="term" value="F:kinase activity"/>
    <property type="evidence" value="ECO:0007669"/>
    <property type="project" value="UniProtKB-KW"/>
</dbReference>
<feature type="region of interest" description="Disordered" evidence="20">
    <location>
        <begin position="1"/>
        <end position="26"/>
    </location>
</feature>
<proteinExistence type="inferred from homology"/>
<accession>G7Q923</accession>
<dbReference type="EMBL" id="CM001368">
    <property type="protein sequence ID" value="EHJ47745.1"/>
    <property type="molecule type" value="Genomic_DNA"/>
</dbReference>
<dbReference type="PROSITE" id="PS00742">
    <property type="entry name" value="PEP_ENZYMES_2"/>
    <property type="match status" value="1"/>
</dbReference>
<feature type="binding site" evidence="19">
    <location>
        <position position="482"/>
    </location>
    <ligand>
        <name>Mg(2+)</name>
        <dbReference type="ChEBI" id="CHEBI:18420"/>
    </ligand>
</feature>
<comment type="cofactor">
    <cofactor evidence="2 16 19">
        <name>Mg(2+)</name>
        <dbReference type="ChEBI" id="CHEBI:18420"/>
    </cofactor>
</comment>
<evidence type="ECO:0000256" key="9">
    <source>
        <dbReference type="ARBA" id="ARBA00022597"/>
    </source>
</evidence>
<reference evidence="25" key="1">
    <citation type="journal article" date="2015" name="Genome Announc.">
        <title>High-Quality Draft Genome Sequence of Desulfovibrio carbinoliphilus FW-101-2B, an Organic Acid-Oxidizing Sulfate-Reducing Bacterium Isolated from Uranium(VI)-Contaminated Groundwater.</title>
        <authorList>
            <person name="Ramsay B.D."/>
            <person name="Hwang C."/>
            <person name="Woo H.L."/>
            <person name="Carroll S.L."/>
            <person name="Lucas S."/>
            <person name="Han J."/>
            <person name="Lapidus A.L."/>
            <person name="Cheng J.F."/>
            <person name="Goodwin L.A."/>
            <person name="Pitluck S."/>
            <person name="Peters L."/>
            <person name="Chertkov O."/>
            <person name="Held B."/>
            <person name="Detter J.C."/>
            <person name="Han C.S."/>
            <person name="Tapia R."/>
            <person name="Land M.L."/>
            <person name="Hauser L.J."/>
            <person name="Kyrpides N.C."/>
            <person name="Ivanova N.N."/>
            <person name="Mikhailova N."/>
            <person name="Pagani I."/>
            <person name="Woyke T."/>
            <person name="Arkin A.P."/>
            <person name="Dehal P."/>
            <person name="Chivian D."/>
            <person name="Criddle C.S."/>
            <person name="Wu W."/>
            <person name="Chakraborty R."/>
            <person name="Hazen T.C."/>
            <person name="Fields M.W."/>
        </authorList>
    </citation>
    <scope>NUCLEOTIDE SEQUENCE [LARGE SCALE GENOMIC DNA]</scope>
    <source>
        <strain evidence="25">FW-101-2B</strain>
    </source>
</reference>
<dbReference type="STRING" id="694327.DFW101_1737"/>
<evidence type="ECO:0000256" key="11">
    <source>
        <dbReference type="ARBA" id="ARBA00022683"/>
    </source>
</evidence>
<keyword evidence="12 16" id="KW-0479">Metal-binding</keyword>
<dbReference type="GO" id="GO:0008965">
    <property type="term" value="F:phosphoenolpyruvate-protein phosphotransferase activity"/>
    <property type="evidence" value="ECO:0007669"/>
    <property type="project" value="UniProtKB-EC"/>
</dbReference>
<evidence type="ECO:0000256" key="10">
    <source>
        <dbReference type="ARBA" id="ARBA00022679"/>
    </source>
</evidence>
<evidence type="ECO:0000259" key="22">
    <source>
        <dbReference type="Pfam" id="PF02896"/>
    </source>
</evidence>
<feature type="domain" description="PEP-utilising enzyme mobile" evidence="21">
    <location>
        <begin position="180"/>
        <end position="252"/>
    </location>
</feature>
<evidence type="ECO:0000256" key="17">
    <source>
        <dbReference type="PIRSR" id="PIRSR000732-1"/>
    </source>
</evidence>
<feature type="compositionally biased region" description="Low complexity" evidence="20">
    <location>
        <begin position="15"/>
        <end position="25"/>
    </location>
</feature>
<dbReference type="SUPFAM" id="SSF51621">
    <property type="entry name" value="Phosphoenolpyruvate/pyruvate domain"/>
    <property type="match status" value="1"/>
</dbReference>
<dbReference type="Proteomes" id="UP000004662">
    <property type="component" value="Chromosome"/>
</dbReference>
<feature type="domain" description="PEP-utilising enzyme C-terminal" evidence="22">
    <location>
        <begin position="285"/>
        <end position="567"/>
    </location>
</feature>
<dbReference type="InterPro" id="IPR006318">
    <property type="entry name" value="PTS_EI-like"/>
</dbReference>
<dbReference type="PANTHER" id="PTHR46244">
    <property type="entry name" value="PHOSPHOENOLPYRUVATE-PROTEIN PHOSPHOTRANSFERASE"/>
    <property type="match status" value="1"/>
</dbReference>
<keyword evidence="14 16" id="KW-0460">Magnesium</keyword>
<keyword evidence="10 16" id="KW-0808">Transferase</keyword>
<dbReference type="Gene3D" id="1.10.274.10">
    <property type="entry name" value="PtsI, HPr-binding domain"/>
    <property type="match status" value="1"/>
</dbReference>
<feature type="binding site" evidence="18">
    <location>
        <begin position="481"/>
        <end position="482"/>
    </location>
    <ligand>
        <name>phosphoenolpyruvate</name>
        <dbReference type="ChEBI" id="CHEBI:58702"/>
    </ligand>
</feature>
<evidence type="ECO:0000256" key="8">
    <source>
        <dbReference type="ARBA" id="ARBA00022490"/>
    </source>
</evidence>
<feature type="binding site" evidence="18">
    <location>
        <position position="323"/>
    </location>
    <ligand>
        <name>phosphoenolpyruvate</name>
        <dbReference type="ChEBI" id="CHEBI:58702"/>
    </ligand>
</feature>
<dbReference type="InterPro" id="IPR036618">
    <property type="entry name" value="PtsI_HPr-bd_sf"/>
</dbReference>
<dbReference type="EC" id="2.7.3.9" evidence="5 16"/>
<evidence type="ECO:0000256" key="1">
    <source>
        <dbReference type="ARBA" id="ARBA00000683"/>
    </source>
</evidence>
<dbReference type="SUPFAM" id="SSF52009">
    <property type="entry name" value="Phosphohistidine domain"/>
    <property type="match status" value="1"/>
</dbReference>
<evidence type="ECO:0000259" key="21">
    <source>
        <dbReference type="Pfam" id="PF00391"/>
    </source>
</evidence>
<evidence type="ECO:0000313" key="24">
    <source>
        <dbReference type="EMBL" id="EHJ47745.1"/>
    </source>
</evidence>
<feature type="binding site" evidence="18">
    <location>
        <position position="492"/>
    </location>
    <ligand>
        <name>phosphoenolpyruvate</name>
        <dbReference type="ChEBI" id="CHEBI:58702"/>
    </ligand>
</feature>
<feature type="binding site" evidence="18">
    <location>
        <position position="359"/>
    </location>
    <ligand>
        <name>phosphoenolpyruvate</name>
        <dbReference type="ChEBI" id="CHEBI:58702"/>
    </ligand>
</feature>
<dbReference type="InterPro" id="IPR040442">
    <property type="entry name" value="Pyrv_kinase-like_dom_sf"/>
</dbReference>
<feature type="domain" description="Phosphotransferase system enzyme I N-terminal" evidence="23">
    <location>
        <begin position="31"/>
        <end position="154"/>
    </location>
</feature>
<dbReference type="Pfam" id="PF02896">
    <property type="entry name" value="PEP-utilizers_C"/>
    <property type="match status" value="1"/>
</dbReference>
<keyword evidence="11 16" id="KW-0598">Phosphotransferase system</keyword>
<dbReference type="Pfam" id="PF05524">
    <property type="entry name" value="PEP-utilisers_N"/>
    <property type="match status" value="1"/>
</dbReference>
<sequence>MTPQEPTGRAPDIPPQARRAPRTTPDMATLKGIPVSAGISIGRAFFLNRSGVGPLPRQTLAESLTEAETVRLDKAFEQFGLEIDQARERIPAELKEHGLILDSHLMILKDPKLAGAAKKYIRSLRINAEWALDKAVDDLEKAFAALDDPYFRDRIQDVRTVAGRVQARLTGQASEMKAIENRVVLMAHDISPADTATLQTDKIMALVTVQGGKTSHTGILARTLGIPAVVGVTELEREVRDGDLVVVDGLRGVVVLSPGEAELERLSDLKYQFEAYQAGIMRGCHLPGETIDGYRVKVKANIEMLEEVPTVVNNGGEGIGLYRTEYSYMNRSKLPTEEELYQEYLDLATIMSPRRVTLRTLDAGADKFVSTLGALDERNPALGLRAIRLCMRHRDIFKTQLRAILRASLAGNVSVMFPMISGLREIRQAKAMLAEAKAELRQEGSRFEADMPVGIMMELPSAVMIAEILAREVDFFSIGTNDLIQYSLGIDRTNRYVSHMYQPLHPAVVRSIKHVVDAAHQAGIEVSLCGEMASDPFCVPILMGMQIDCISLTPQAIPGIKRIIRQATMDDCKKLLKLVLESPSVSRTNALVQETIFRQFPDELMFYSSLLDREDGPAH</sequence>
<evidence type="ECO:0000256" key="16">
    <source>
        <dbReference type="PIRNR" id="PIRNR000732"/>
    </source>
</evidence>
<dbReference type="InterPro" id="IPR000121">
    <property type="entry name" value="PEP_util_C"/>
</dbReference>
<comment type="function">
    <text evidence="16">General (non sugar-specific) component of the phosphoenolpyruvate-dependent sugar phosphotransferase system (sugar PTS). This major carbohydrate active-transport system catalyzes the phosphorylation of incoming sugar substrates concomitantly with their translocation across the cell membrane. Enzyme I transfers the phosphoryl group from phosphoenolpyruvate (PEP) to the phosphoryl carrier protein (HPr).</text>
</comment>
<dbReference type="InterPro" id="IPR036637">
    <property type="entry name" value="Phosphohistidine_dom_sf"/>
</dbReference>
<organism evidence="24 25">
    <name type="scientific">Solidesulfovibrio carbinoliphilus subsp. oakridgensis</name>
    <dbReference type="NCBI Taxonomy" id="694327"/>
    <lineage>
        <taxon>Bacteria</taxon>
        <taxon>Pseudomonadati</taxon>
        <taxon>Thermodesulfobacteriota</taxon>
        <taxon>Desulfovibrionia</taxon>
        <taxon>Desulfovibrionales</taxon>
        <taxon>Desulfovibrionaceae</taxon>
        <taxon>Solidesulfovibrio</taxon>
    </lineage>
</organism>
<feature type="active site" description="Proton donor" evidence="17">
    <location>
        <position position="529"/>
    </location>
</feature>
<evidence type="ECO:0000256" key="15">
    <source>
        <dbReference type="ARBA" id="ARBA00033235"/>
    </source>
</evidence>
<evidence type="ECO:0000256" key="2">
    <source>
        <dbReference type="ARBA" id="ARBA00001946"/>
    </source>
</evidence>
<evidence type="ECO:0000256" key="3">
    <source>
        <dbReference type="ARBA" id="ARBA00004496"/>
    </source>
</evidence>
<dbReference type="AlphaFoldDB" id="G7Q923"/>
<dbReference type="PRINTS" id="PR01736">
    <property type="entry name" value="PHPHTRNFRASE"/>
</dbReference>
<keyword evidence="13 16" id="KW-0418">Kinase</keyword>
<evidence type="ECO:0000256" key="20">
    <source>
        <dbReference type="SAM" id="MobiDB-lite"/>
    </source>
</evidence>
<dbReference type="eggNOG" id="COG1080">
    <property type="taxonomic scope" value="Bacteria"/>
</dbReference>
<dbReference type="Gene3D" id="3.20.20.60">
    <property type="entry name" value="Phosphoenolpyruvate-binding domains"/>
    <property type="match status" value="1"/>
</dbReference>
<dbReference type="Pfam" id="PF00391">
    <property type="entry name" value="PEP-utilizers"/>
    <property type="match status" value="1"/>
</dbReference>
<evidence type="ECO:0000313" key="25">
    <source>
        <dbReference type="Proteomes" id="UP000004662"/>
    </source>
</evidence>
<dbReference type="SUPFAM" id="SSF47831">
    <property type="entry name" value="Enzyme I of the PEP:sugar phosphotransferase system HPr-binding (sub)domain"/>
    <property type="match status" value="1"/>
</dbReference>
<dbReference type="NCBIfam" id="TIGR01417">
    <property type="entry name" value="PTS_I_fam"/>
    <property type="match status" value="1"/>
</dbReference>
<dbReference type="InterPro" id="IPR008279">
    <property type="entry name" value="PEP-util_enz_mobile_dom"/>
</dbReference>
<dbReference type="PANTHER" id="PTHR46244:SF6">
    <property type="entry name" value="PHOSPHOENOLPYRUVATE-PROTEIN PHOSPHOTRANSFERASE"/>
    <property type="match status" value="1"/>
</dbReference>
<feature type="binding site" evidence="19">
    <location>
        <position position="458"/>
    </location>
    <ligand>
        <name>Mg(2+)</name>
        <dbReference type="ChEBI" id="CHEBI:18420"/>
    </ligand>
</feature>
<dbReference type="InterPro" id="IPR015813">
    <property type="entry name" value="Pyrv/PenolPyrv_kinase-like_dom"/>
</dbReference>
<evidence type="ECO:0000256" key="19">
    <source>
        <dbReference type="PIRSR" id="PIRSR000732-3"/>
    </source>
</evidence>
<keyword evidence="9 16" id="KW-0762">Sugar transport</keyword>
<keyword evidence="7 16" id="KW-0813">Transport</keyword>
<evidence type="ECO:0000256" key="18">
    <source>
        <dbReference type="PIRSR" id="PIRSR000732-2"/>
    </source>
</evidence>
<name>G7Q923_9BACT</name>
<dbReference type="InterPro" id="IPR023151">
    <property type="entry name" value="PEP_util_CS"/>
</dbReference>
<evidence type="ECO:0000256" key="14">
    <source>
        <dbReference type="ARBA" id="ARBA00022842"/>
    </source>
</evidence>
<keyword evidence="8 16" id="KW-0963">Cytoplasm</keyword>
<evidence type="ECO:0000256" key="6">
    <source>
        <dbReference type="ARBA" id="ARBA00016544"/>
    </source>
</evidence>
<dbReference type="InterPro" id="IPR008731">
    <property type="entry name" value="PTS_EIN"/>
</dbReference>
<keyword evidence="25" id="KW-1185">Reference proteome</keyword>
<evidence type="ECO:0000256" key="13">
    <source>
        <dbReference type="ARBA" id="ARBA00022777"/>
    </source>
</evidence>
<dbReference type="PIRSF" id="PIRSF000732">
    <property type="entry name" value="PTS_enzyme_I"/>
    <property type="match status" value="1"/>
</dbReference>
<comment type="catalytic activity">
    <reaction evidence="1 16">
        <text>L-histidyl-[protein] + phosphoenolpyruvate = N(pros)-phospho-L-histidyl-[protein] + pyruvate</text>
        <dbReference type="Rhea" id="RHEA:23880"/>
        <dbReference type="Rhea" id="RHEA-COMP:9745"/>
        <dbReference type="Rhea" id="RHEA-COMP:9746"/>
        <dbReference type="ChEBI" id="CHEBI:15361"/>
        <dbReference type="ChEBI" id="CHEBI:29979"/>
        <dbReference type="ChEBI" id="CHEBI:58702"/>
        <dbReference type="ChEBI" id="CHEBI:64837"/>
        <dbReference type="EC" id="2.7.3.9"/>
    </reaction>
</comment>
<evidence type="ECO:0000256" key="12">
    <source>
        <dbReference type="ARBA" id="ARBA00022723"/>
    </source>
</evidence>
<dbReference type="GO" id="GO:0046872">
    <property type="term" value="F:metal ion binding"/>
    <property type="evidence" value="ECO:0007669"/>
    <property type="project" value="UniProtKB-KW"/>
</dbReference>
<dbReference type="GO" id="GO:0009401">
    <property type="term" value="P:phosphoenolpyruvate-dependent sugar phosphotransferase system"/>
    <property type="evidence" value="ECO:0007669"/>
    <property type="project" value="UniProtKB-KW"/>
</dbReference>
<evidence type="ECO:0000256" key="5">
    <source>
        <dbReference type="ARBA" id="ARBA00012232"/>
    </source>
</evidence>